<dbReference type="EMBL" id="LRAD01000053">
    <property type="protein sequence ID" value="KXZ58747.1"/>
    <property type="molecule type" value="Genomic_DNA"/>
</dbReference>
<feature type="domain" description="Bacterial type II secretion system protein E" evidence="3">
    <location>
        <begin position="196"/>
        <end position="440"/>
    </location>
</feature>
<dbReference type="STRING" id="36807.Mlaev_02450"/>
<keyword evidence="5" id="KW-1185">Reference proteome</keyword>
<dbReference type="Proteomes" id="UP000075357">
    <property type="component" value="Unassembled WGS sequence"/>
</dbReference>
<dbReference type="PANTHER" id="PTHR30486">
    <property type="entry name" value="TWITCHING MOTILITY PROTEIN PILT"/>
    <property type="match status" value="1"/>
</dbReference>
<proteinExistence type="inferred from homology"/>
<accession>A0A150H9F2</accession>
<feature type="compositionally biased region" description="Pro residues" evidence="2">
    <location>
        <begin position="60"/>
        <end position="72"/>
    </location>
</feature>
<dbReference type="InterPro" id="IPR001482">
    <property type="entry name" value="T2SS/T4SS_dom"/>
</dbReference>
<evidence type="ECO:0000313" key="5">
    <source>
        <dbReference type="Proteomes" id="UP000075357"/>
    </source>
</evidence>
<comment type="similarity">
    <text evidence="1">Belongs to the GSP E family.</text>
</comment>
<evidence type="ECO:0000256" key="2">
    <source>
        <dbReference type="SAM" id="MobiDB-lite"/>
    </source>
</evidence>
<dbReference type="InterPro" id="IPR027417">
    <property type="entry name" value="P-loop_NTPase"/>
</dbReference>
<evidence type="ECO:0000313" key="4">
    <source>
        <dbReference type="EMBL" id="KXZ58747.1"/>
    </source>
</evidence>
<dbReference type="Gene3D" id="3.30.450.380">
    <property type="match status" value="1"/>
</dbReference>
<organism evidence="4 5">
    <name type="scientific">Microbacterium laevaniformans</name>
    <dbReference type="NCBI Taxonomy" id="36807"/>
    <lineage>
        <taxon>Bacteria</taxon>
        <taxon>Bacillati</taxon>
        <taxon>Actinomycetota</taxon>
        <taxon>Actinomycetes</taxon>
        <taxon>Micrococcales</taxon>
        <taxon>Microbacteriaceae</taxon>
        <taxon>Microbacterium</taxon>
    </lineage>
</organism>
<evidence type="ECO:0000256" key="1">
    <source>
        <dbReference type="ARBA" id="ARBA00006611"/>
    </source>
</evidence>
<dbReference type="Gene3D" id="3.40.50.300">
    <property type="entry name" value="P-loop containing nucleotide triphosphate hydrolases"/>
    <property type="match status" value="1"/>
</dbReference>
<feature type="region of interest" description="Disordered" evidence="2">
    <location>
        <begin position="1"/>
        <end position="81"/>
    </location>
</feature>
<dbReference type="PATRIC" id="fig|36807.3.peg.2493"/>
<gene>
    <name evidence="4" type="primary">ptlH</name>
    <name evidence="4" type="ORF">Mlaev_02450</name>
</gene>
<dbReference type="InterPro" id="IPR050921">
    <property type="entry name" value="T4SS_GSP_E_ATPase"/>
</dbReference>
<evidence type="ECO:0000259" key="3">
    <source>
        <dbReference type="Pfam" id="PF00437"/>
    </source>
</evidence>
<dbReference type="GO" id="GO:0016887">
    <property type="term" value="F:ATP hydrolysis activity"/>
    <property type="evidence" value="ECO:0007669"/>
    <property type="project" value="InterPro"/>
</dbReference>
<dbReference type="Pfam" id="PF00437">
    <property type="entry name" value="T2SSE"/>
    <property type="match status" value="1"/>
</dbReference>
<dbReference type="CDD" id="cd01130">
    <property type="entry name" value="VirB11-like_ATPase"/>
    <property type="match status" value="1"/>
</dbReference>
<name>A0A150H9F2_9MICO</name>
<reference evidence="4 5" key="1">
    <citation type="submission" date="2016-01" db="EMBL/GenBank/DDBJ databases">
        <title>Draft genome sequences of Microbacterium laevaniformans LCDC 91-0039 and the type strain of Microbacterium hominis LCDC 84-209.</title>
        <authorList>
            <person name="Bernier A.-M."/>
            <person name="Bernard K."/>
        </authorList>
    </citation>
    <scope>NUCLEOTIDE SEQUENCE [LARGE SCALE GENOMIC DNA]</scope>
    <source>
        <strain evidence="4 5">LCDC 91-0039</strain>
    </source>
</reference>
<dbReference type="RefSeq" id="WP_061683596.1">
    <property type="nucleotide sequence ID" value="NZ_LRAD01000053.1"/>
</dbReference>
<comment type="caution">
    <text evidence="4">The sequence shown here is derived from an EMBL/GenBank/DDBJ whole genome shotgun (WGS) entry which is preliminary data.</text>
</comment>
<dbReference type="SUPFAM" id="SSF52540">
    <property type="entry name" value="P-loop containing nucleoside triphosphate hydrolases"/>
    <property type="match status" value="1"/>
</dbReference>
<dbReference type="PANTHER" id="PTHR30486:SF6">
    <property type="entry name" value="TYPE IV PILUS RETRACTATION ATPASE PILT"/>
    <property type="match status" value="1"/>
</dbReference>
<sequence length="525" mass="57120">MTNPEQPTPQQPSLTELPMFLTQPDPAAIPGAPPPARGAAGHLLADAGGPQYSRRGATPAPQPAPSPTPAPQAPRYEDDDEQVDWTLLQSLRKEVAELLDRSVAVNPTMTEQDQRAIAQSHALDVIRDRMNAVTAETGDRNAWSAAMQQRLARAVIDGLYGLGRFQPLVDDPTVKNVDIYGNDRVYVKYADGRKVLMPPITPTDQDLIEEIRLIAMRQGEDARPFSSAHPILSMDLPGGIGRLEAVHPPISPRPKVVMRIHRFVDIGLDQLLELGSMTPPMAELLRAIVRAGRSIVVAGNPGAGKTTLVRALCNEIDPMEEIVTIEKERELHLDRMGDRHHIVTPLQYRPGLGERAADGSQPGEITLVQLLESSLRLDSQRIVVGEVRGGEVDAMFQAMQAGVGSISTVHAMSATDTIERLADLAIKGVGGASPEYAYRQIGRHIDFIVQVAQVRMPNGSVQHLVTEIAEITPGEEDRPIANTIFGLSRSRRQVLQAMPTPEMREILAEAGIDTDFFRGIEGTAA</sequence>
<protein>
    <submittedName>
        <fullName evidence="4">Type IV secretion system protein PtlH</fullName>
    </submittedName>
</protein>
<feature type="compositionally biased region" description="Pro residues" evidence="2">
    <location>
        <begin position="1"/>
        <end position="10"/>
    </location>
</feature>
<feature type="compositionally biased region" description="Low complexity" evidence="2">
    <location>
        <begin position="37"/>
        <end position="49"/>
    </location>
</feature>
<dbReference type="AlphaFoldDB" id="A0A150H9F2"/>